<reference evidence="3" key="1">
    <citation type="journal article" date="2014" name="Int. J. Syst. Evol. Microbiol.">
        <title>Complete genome sequence of Corynebacterium casei LMG S-19264T (=DSM 44701T), isolated from a smear-ripened cheese.</title>
        <authorList>
            <consortium name="US DOE Joint Genome Institute (JGI-PGF)"/>
            <person name="Walter F."/>
            <person name="Albersmeier A."/>
            <person name="Kalinowski J."/>
            <person name="Ruckert C."/>
        </authorList>
    </citation>
    <scope>NUCLEOTIDE SEQUENCE</scope>
    <source>
        <strain evidence="3">JCM 4646</strain>
    </source>
</reference>
<dbReference type="RefSeq" id="WP_190214613.1">
    <property type="nucleotide sequence ID" value="NZ_BNBO01000056.1"/>
</dbReference>
<keyword evidence="4" id="KW-1185">Reference proteome</keyword>
<dbReference type="SUPFAM" id="SSF46785">
    <property type="entry name" value="Winged helix' DNA-binding domain"/>
    <property type="match status" value="1"/>
</dbReference>
<dbReference type="Pfam" id="PF12802">
    <property type="entry name" value="MarR_2"/>
    <property type="match status" value="1"/>
</dbReference>
<dbReference type="InterPro" id="IPR036390">
    <property type="entry name" value="WH_DNA-bd_sf"/>
</dbReference>
<proteinExistence type="predicted"/>
<evidence type="ECO:0000313" key="3">
    <source>
        <dbReference type="EMBL" id="GHH82075.1"/>
    </source>
</evidence>
<comment type="caution">
    <text evidence="3">The sequence shown here is derived from an EMBL/GenBank/DDBJ whole genome shotgun (WGS) entry which is preliminary data.</text>
</comment>
<dbReference type="EMBL" id="BNBO01000056">
    <property type="protein sequence ID" value="GHH82075.1"/>
    <property type="molecule type" value="Genomic_DNA"/>
</dbReference>
<evidence type="ECO:0000313" key="4">
    <source>
        <dbReference type="Proteomes" id="UP000617734"/>
    </source>
</evidence>
<dbReference type="InterPro" id="IPR000835">
    <property type="entry name" value="HTH_MarR-typ"/>
</dbReference>
<feature type="region of interest" description="Disordered" evidence="1">
    <location>
        <begin position="98"/>
        <end position="133"/>
    </location>
</feature>
<evidence type="ECO:0000256" key="1">
    <source>
        <dbReference type="SAM" id="MobiDB-lite"/>
    </source>
</evidence>
<dbReference type="InterPro" id="IPR036388">
    <property type="entry name" value="WH-like_DNA-bd_sf"/>
</dbReference>
<gene>
    <name evidence="3" type="ORF">GCM10018781_66320</name>
</gene>
<reference evidence="3" key="2">
    <citation type="submission" date="2020-09" db="EMBL/GenBank/DDBJ databases">
        <authorList>
            <person name="Sun Q."/>
            <person name="Ohkuma M."/>
        </authorList>
    </citation>
    <scope>NUCLEOTIDE SEQUENCE</scope>
    <source>
        <strain evidence="3">JCM 4646</strain>
    </source>
</reference>
<organism evidence="3 4">
    <name type="scientific">Kitasatospora indigofera</name>
    <dbReference type="NCBI Taxonomy" id="67307"/>
    <lineage>
        <taxon>Bacteria</taxon>
        <taxon>Bacillati</taxon>
        <taxon>Actinomycetota</taxon>
        <taxon>Actinomycetes</taxon>
        <taxon>Kitasatosporales</taxon>
        <taxon>Streptomycetaceae</taxon>
        <taxon>Kitasatospora</taxon>
    </lineage>
</organism>
<evidence type="ECO:0000259" key="2">
    <source>
        <dbReference type="Pfam" id="PF12802"/>
    </source>
</evidence>
<dbReference type="Gene3D" id="1.10.10.10">
    <property type="entry name" value="Winged helix-like DNA-binding domain superfamily/Winged helix DNA-binding domain"/>
    <property type="match status" value="1"/>
</dbReference>
<sequence length="133" mass="14411">MASDEAGTRSGWTFVTNHARVLAAIARNPGVRLRDIALESQLTERAVQGIVTDLEQGGYLTRDRVGRRNHYRITAGTRLRHPAEAGLSVEALLDLLAPTHRTDSQGPTTTPKDVRAKPDKGEPEPPAADNQAP</sequence>
<dbReference type="Proteomes" id="UP000617734">
    <property type="component" value="Unassembled WGS sequence"/>
</dbReference>
<dbReference type="AlphaFoldDB" id="A0A919L239"/>
<name>A0A919L239_9ACTN</name>
<feature type="domain" description="HTH marR-type" evidence="2">
    <location>
        <begin position="17"/>
        <end position="68"/>
    </location>
</feature>
<accession>A0A919L239</accession>
<dbReference type="GeneID" id="95356910"/>
<dbReference type="GO" id="GO:0003700">
    <property type="term" value="F:DNA-binding transcription factor activity"/>
    <property type="evidence" value="ECO:0007669"/>
    <property type="project" value="InterPro"/>
</dbReference>
<protein>
    <submittedName>
        <fullName evidence="3">Transcriptional regulator</fullName>
    </submittedName>
</protein>
<feature type="compositionally biased region" description="Basic and acidic residues" evidence="1">
    <location>
        <begin position="112"/>
        <end position="123"/>
    </location>
</feature>